<evidence type="ECO:0000256" key="6">
    <source>
        <dbReference type="ARBA" id="ARBA00025643"/>
    </source>
</evidence>
<accession>A0ABS3Q810</accession>
<dbReference type="Pfam" id="PF13144">
    <property type="entry name" value="ChapFlgA"/>
    <property type="match status" value="1"/>
</dbReference>
<dbReference type="NCBIfam" id="TIGR03170">
    <property type="entry name" value="flgA_cterm"/>
    <property type="match status" value="1"/>
</dbReference>
<evidence type="ECO:0000259" key="7">
    <source>
        <dbReference type="SMART" id="SM00858"/>
    </source>
</evidence>
<evidence type="ECO:0000313" key="9">
    <source>
        <dbReference type="Proteomes" id="UP000664835"/>
    </source>
</evidence>
<dbReference type="PANTHER" id="PTHR36307:SF1">
    <property type="entry name" value="FLAGELLA BASAL BODY P-RING FORMATION PROTEIN FLGA"/>
    <property type="match status" value="1"/>
</dbReference>
<dbReference type="RefSeq" id="WP_208151052.1">
    <property type="nucleotide sequence ID" value="NZ_JAGETV010000044.1"/>
</dbReference>
<comment type="subcellular location">
    <subcellularLocation>
        <location evidence="1">Periplasm</location>
    </subcellularLocation>
</comment>
<dbReference type="InterPro" id="IPR039246">
    <property type="entry name" value="Flagellar_FlgA"/>
</dbReference>
<dbReference type="PANTHER" id="PTHR36307">
    <property type="entry name" value="FLAGELLA BASAL BODY P-RING FORMATION PROTEIN FLGA"/>
    <property type="match status" value="1"/>
</dbReference>
<evidence type="ECO:0000256" key="4">
    <source>
        <dbReference type="ARBA" id="ARBA00022729"/>
    </source>
</evidence>
<keyword evidence="8" id="KW-0969">Cilium</keyword>
<sequence length="261" mass="29033">MLGTIYHSQANLEIMIGCDKTTTFRILLTFICLLLLSVSPNSYSQENQHTQQSLTELQRLVFDYIKEKTNSNPTQEVYEAEISVRPLSSNLRLGKCQSELQLNDRNPDDYLGRMTIGVSCEAPKWQVYIPAEVNGKTKVVVTTRALVKQSTIGAQDIEEILMPYRNAPRGGLERAETAIGMRTKRAIGTNTPLRIRDLQPAFIVFKKRAVNIVTNIGAVKVTTRGIAQDNAVKDEQVAVKNLSSGKLIRGIVIAPNTVYVP</sequence>
<keyword evidence="4" id="KW-0732">Signal</keyword>
<comment type="function">
    <text evidence="6">Involved in the assembly process of the P-ring formation. It may associate with FlgF on the rod constituting a structure essential for the P-ring assembly or may act as a modulator protein for the P-ring assembly.</text>
</comment>
<dbReference type="InterPro" id="IPR013974">
    <property type="entry name" value="SAF"/>
</dbReference>
<reference evidence="8 9" key="1">
    <citation type="submission" date="2021-03" db="EMBL/GenBank/DDBJ databases">
        <title>Thiomicrorhabdus sp.nov.,novel sulfur-oxidizing bacteria isolated from coastal sediment.</title>
        <authorList>
            <person name="Liu X."/>
        </authorList>
    </citation>
    <scope>NUCLEOTIDE SEQUENCE [LARGE SCALE GENOMIC DNA]</scope>
    <source>
        <strain evidence="8 9">6S2-11</strain>
    </source>
</reference>
<feature type="domain" description="SAF" evidence="7">
    <location>
        <begin position="137"/>
        <end position="199"/>
    </location>
</feature>
<dbReference type="InterPro" id="IPR017585">
    <property type="entry name" value="SAF_FlgA"/>
</dbReference>
<organism evidence="8 9">
    <name type="scientific">Thiomicrorhabdus marina</name>
    <dbReference type="NCBI Taxonomy" id="2818442"/>
    <lineage>
        <taxon>Bacteria</taxon>
        <taxon>Pseudomonadati</taxon>
        <taxon>Pseudomonadota</taxon>
        <taxon>Gammaproteobacteria</taxon>
        <taxon>Thiotrichales</taxon>
        <taxon>Piscirickettsiaceae</taxon>
        <taxon>Thiomicrorhabdus</taxon>
    </lineage>
</organism>
<evidence type="ECO:0000256" key="5">
    <source>
        <dbReference type="ARBA" id="ARBA00022764"/>
    </source>
</evidence>
<keyword evidence="8" id="KW-0966">Cell projection</keyword>
<dbReference type="Gene3D" id="3.90.1210.10">
    <property type="entry name" value="Antifreeze-like/N-acetylneuraminic acid synthase C-terminal domain"/>
    <property type="match status" value="1"/>
</dbReference>
<dbReference type="InterPro" id="IPR041231">
    <property type="entry name" value="FlgA_N"/>
</dbReference>
<evidence type="ECO:0000256" key="2">
    <source>
        <dbReference type="ARBA" id="ARBA00010474"/>
    </source>
</evidence>
<comment type="caution">
    <text evidence="8">The sequence shown here is derived from an EMBL/GenBank/DDBJ whole genome shotgun (WGS) entry which is preliminary data.</text>
</comment>
<keyword evidence="5" id="KW-0574">Periplasm</keyword>
<protein>
    <recommendedName>
        <fullName evidence="3">Flagella basal body P-ring formation protein FlgA</fullName>
    </recommendedName>
</protein>
<dbReference type="Pfam" id="PF17656">
    <property type="entry name" value="ChapFlgA_N"/>
    <property type="match status" value="1"/>
</dbReference>
<keyword evidence="9" id="KW-1185">Reference proteome</keyword>
<dbReference type="EMBL" id="JAGETV010000044">
    <property type="protein sequence ID" value="MBO1928442.1"/>
    <property type="molecule type" value="Genomic_DNA"/>
</dbReference>
<dbReference type="CDD" id="cd11614">
    <property type="entry name" value="SAF_CpaB_FlgA_like"/>
    <property type="match status" value="1"/>
</dbReference>
<comment type="similarity">
    <text evidence="2">Belongs to the FlgA family.</text>
</comment>
<dbReference type="SMART" id="SM00858">
    <property type="entry name" value="SAF"/>
    <property type="match status" value="1"/>
</dbReference>
<dbReference type="Gene3D" id="2.30.30.760">
    <property type="match status" value="1"/>
</dbReference>
<evidence type="ECO:0000313" key="8">
    <source>
        <dbReference type="EMBL" id="MBO1928442.1"/>
    </source>
</evidence>
<gene>
    <name evidence="8" type="primary">flgA</name>
    <name evidence="8" type="ORF">J3998_12760</name>
</gene>
<evidence type="ECO:0000256" key="1">
    <source>
        <dbReference type="ARBA" id="ARBA00004418"/>
    </source>
</evidence>
<keyword evidence="8" id="KW-0282">Flagellum</keyword>
<proteinExistence type="inferred from homology"/>
<dbReference type="Proteomes" id="UP000664835">
    <property type="component" value="Unassembled WGS sequence"/>
</dbReference>
<name>A0ABS3Q810_9GAMM</name>
<evidence type="ECO:0000256" key="3">
    <source>
        <dbReference type="ARBA" id="ARBA00014754"/>
    </source>
</evidence>